<proteinExistence type="predicted"/>
<dbReference type="PROSITE" id="PS51257">
    <property type="entry name" value="PROKAR_LIPOPROTEIN"/>
    <property type="match status" value="1"/>
</dbReference>
<accession>A0ABY4E2Q8</accession>
<reference evidence="2 3" key="1">
    <citation type="journal article" date="2022" name="Res Sq">
        <title>Evolution of multicellular longitudinally dividing oral cavity symbionts (Neisseriaceae).</title>
        <authorList>
            <person name="Nyongesa S."/>
            <person name="Weber P."/>
            <person name="Bernet E."/>
            <person name="Pullido F."/>
            <person name="Nieckarz M."/>
            <person name="Delaby M."/>
            <person name="Nieves C."/>
            <person name="Viehboeck T."/>
            <person name="Krause N."/>
            <person name="Rivera-Millot A."/>
            <person name="Nakamura A."/>
            <person name="Vischer N."/>
            <person name="VanNieuwenhze M."/>
            <person name="Brun Y."/>
            <person name="Cava F."/>
            <person name="Bulgheresi S."/>
            <person name="Veyrier F."/>
        </authorList>
    </citation>
    <scope>NUCLEOTIDE SEQUENCE [LARGE SCALE GENOMIC DNA]</scope>
    <source>
        <strain evidence="2 3">SN4</strain>
    </source>
</reference>
<organism evidence="2 3">
    <name type="scientific">Vitreoscilla massiliensis</name>
    <dbReference type="NCBI Taxonomy" id="1689272"/>
    <lineage>
        <taxon>Bacteria</taxon>
        <taxon>Pseudomonadati</taxon>
        <taxon>Pseudomonadota</taxon>
        <taxon>Betaproteobacteria</taxon>
        <taxon>Neisseriales</taxon>
        <taxon>Neisseriaceae</taxon>
        <taxon>Vitreoscilla</taxon>
    </lineage>
</organism>
<feature type="chain" id="PRO_5047390049" description="Lipoprotein" evidence="1">
    <location>
        <begin position="19"/>
        <end position="140"/>
    </location>
</feature>
<evidence type="ECO:0000313" key="2">
    <source>
        <dbReference type="EMBL" id="UOO90046.1"/>
    </source>
</evidence>
<keyword evidence="3" id="KW-1185">Reference proteome</keyword>
<gene>
    <name evidence="2" type="ORF">LVJ82_03390</name>
</gene>
<dbReference type="RefSeq" id="WP_058356054.1">
    <property type="nucleotide sequence ID" value="NZ_CABKVG010000008.1"/>
</dbReference>
<feature type="signal peptide" evidence="1">
    <location>
        <begin position="1"/>
        <end position="18"/>
    </location>
</feature>
<evidence type="ECO:0000256" key="1">
    <source>
        <dbReference type="SAM" id="SignalP"/>
    </source>
</evidence>
<evidence type="ECO:0008006" key="4">
    <source>
        <dbReference type="Google" id="ProtNLM"/>
    </source>
</evidence>
<keyword evidence="1" id="KW-0732">Signal</keyword>
<name>A0ABY4E2Q8_9NEIS</name>
<dbReference type="Proteomes" id="UP000832011">
    <property type="component" value="Chromosome"/>
</dbReference>
<sequence length="140" mass="14812">MMRLLALSSILSSVLTLAACQSATPAATTATTNHDAAAQFLLGQSAGEAMRYFGHPTQGMPPSTIGAVLAWQNTYVVTSTAGKLLPAYPPPSASPDSVPKPPHLAHYDPNTIVLERCRVLVETDANFITTRVQVQDCTAF</sequence>
<protein>
    <recommendedName>
        <fullName evidence="4">Lipoprotein</fullName>
    </recommendedName>
</protein>
<evidence type="ECO:0000313" key="3">
    <source>
        <dbReference type="Proteomes" id="UP000832011"/>
    </source>
</evidence>
<dbReference type="EMBL" id="CP091511">
    <property type="protein sequence ID" value="UOO90046.1"/>
    <property type="molecule type" value="Genomic_DNA"/>
</dbReference>